<dbReference type="Pfam" id="PF00561">
    <property type="entry name" value="Abhydrolase_1"/>
    <property type="match status" value="1"/>
</dbReference>
<reference evidence="2" key="1">
    <citation type="submission" date="2024-06" db="EMBL/GenBank/DDBJ databases">
        <authorList>
            <person name="Fan A."/>
            <person name="Zhang F.Y."/>
            <person name="Zhang L."/>
        </authorList>
    </citation>
    <scope>NUCLEOTIDE SEQUENCE</scope>
    <source>
        <strain evidence="2">Y61</strain>
    </source>
</reference>
<dbReference type="GO" id="GO:0016787">
    <property type="term" value="F:hydrolase activity"/>
    <property type="evidence" value="ECO:0007669"/>
    <property type="project" value="UniProtKB-KW"/>
</dbReference>
<dbReference type="InterPro" id="IPR036388">
    <property type="entry name" value="WH-like_DNA-bd_sf"/>
</dbReference>
<feature type="domain" description="AB hydrolase-1" evidence="1">
    <location>
        <begin position="23"/>
        <end position="251"/>
    </location>
</feature>
<organism evidence="2">
    <name type="scientific">Sporolactobacillus sp. Y61</name>
    <dbReference type="NCBI Taxonomy" id="3160863"/>
    <lineage>
        <taxon>Bacteria</taxon>
        <taxon>Bacillati</taxon>
        <taxon>Bacillota</taxon>
        <taxon>Bacilli</taxon>
        <taxon>Bacillales</taxon>
        <taxon>Sporolactobacillaceae</taxon>
        <taxon>Sporolactobacillus</taxon>
    </lineage>
</organism>
<dbReference type="InterPro" id="IPR000073">
    <property type="entry name" value="AB_hydrolase_1"/>
</dbReference>
<dbReference type="InterPro" id="IPR050266">
    <property type="entry name" value="AB_hydrolase_sf"/>
</dbReference>
<proteinExistence type="predicted"/>
<dbReference type="Gene3D" id="3.40.50.1820">
    <property type="entry name" value="alpha/beta hydrolase"/>
    <property type="match status" value="1"/>
</dbReference>
<keyword evidence="2" id="KW-0378">Hydrolase</keyword>
<dbReference type="SUPFAM" id="SSF53474">
    <property type="entry name" value="alpha/beta-Hydrolases"/>
    <property type="match status" value="1"/>
</dbReference>
<dbReference type="AlphaFoldDB" id="A0AAU8IIM6"/>
<name>A0AAU8IIM6_9BACL</name>
<accession>A0AAU8IIM6</accession>
<evidence type="ECO:0000313" key="2">
    <source>
        <dbReference type="EMBL" id="XCJ18104.1"/>
    </source>
</evidence>
<dbReference type="EMBL" id="CP159510">
    <property type="protein sequence ID" value="XCJ18104.1"/>
    <property type="molecule type" value="Genomic_DNA"/>
</dbReference>
<gene>
    <name evidence="2" type="ORF">ABNN70_06575</name>
</gene>
<sequence length="509" mass="58731">MSQMSIDDYTLHYTARITDPDHPTLLFIHNLVMDSTEWEGMLDRLDTSGQEINWVTYDSSGYGNSGAGSAPLTLDQLIKEALALIDHLGIRKVHLVGSGMGGNIGLEWARRYPDRLTSLTMMSPALVFRAPVYRRLMNLHFCLAEIDRNLLMKKLLADSFYLPTPEKEARFSRAFMKIPGHVLKEKIEIISDHPDVFHLSDMPGQISVPTLLMYGNHDTVFPPRLAAFFSACIPNCRWLIVPEAAHILPVDQPQLTTQFLLTFLRSKNEPLTSLPVYHQLSSHFRDVLLSSLKSAGTPQHRLQMHVMHEFSVEWNGRPVDGKWNQRGAKELLLFLIMHEGTATRETLIDHLMPDLPRARARNHLRVRINHLNQIFRDFPDPDLQNILMIGEDRLSLNAETGCDIDEFLTRLKKFPDRQQTLKEQARTFIRMLKQYDPAQFSSFKGDWIFTLTDQMENKLSDALRKLLPRLKAQHLYRLIREILQYGRLIEPYDGFCDEQLTEITEDHLI</sequence>
<evidence type="ECO:0000259" key="1">
    <source>
        <dbReference type="Pfam" id="PF00561"/>
    </source>
</evidence>
<dbReference type="PRINTS" id="PR00111">
    <property type="entry name" value="ABHYDROLASE"/>
</dbReference>
<dbReference type="Gene3D" id="1.10.10.10">
    <property type="entry name" value="Winged helix-like DNA-binding domain superfamily/Winged helix DNA-binding domain"/>
    <property type="match status" value="1"/>
</dbReference>
<dbReference type="RefSeq" id="WP_353949183.1">
    <property type="nucleotide sequence ID" value="NZ_CP159510.1"/>
</dbReference>
<protein>
    <submittedName>
        <fullName evidence="2">Alpha/beta fold hydrolase</fullName>
    </submittedName>
</protein>
<dbReference type="PANTHER" id="PTHR43798">
    <property type="entry name" value="MONOACYLGLYCEROL LIPASE"/>
    <property type="match status" value="1"/>
</dbReference>
<dbReference type="InterPro" id="IPR029058">
    <property type="entry name" value="AB_hydrolase_fold"/>
</dbReference>